<dbReference type="Gene3D" id="1.20.1250.20">
    <property type="entry name" value="MFS general substrate transporter like domains"/>
    <property type="match status" value="2"/>
</dbReference>
<feature type="transmembrane region" description="Helical" evidence="6">
    <location>
        <begin position="254"/>
        <end position="274"/>
    </location>
</feature>
<feature type="transmembrane region" description="Helical" evidence="6">
    <location>
        <begin position="294"/>
        <end position="314"/>
    </location>
</feature>
<feature type="transmembrane region" description="Helical" evidence="6">
    <location>
        <begin position="352"/>
        <end position="375"/>
    </location>
</feature>
<evidence type="ECO:0000256" key="6">
    <source>
        <dbReference type="SAM" id="Phobius"/>
    </source>
</evidence>
<dbReference type="Proteomes" id="UP000824037">
    <property type="component" value="Unassembled WGS sequence"/>
</dbReference>
<feature type="transmembrane region" description="Helical" evidence="6">
    <location>
        <begin position="157"/>
        <end position="175"/>
    </location>
</feature>
<dbReference type="InterPro" id="IPR011701">
    <property type="entry name" value="MFS"/>
</dbReference>
<dbReference type="GO" id="GO:0005886">
    <property type="term" value="C:plasma membrane"/>
    <property type="evidence" value="ECO:0007669"/>
    <property type="project" value="UniProtKB-SubCell"/>
</dbReference>
<evidence type="ECO:0000313" key="9">
    <source>
        <dbReference type="Proteomes" id="UP000824037"/>
    </source>
</evidence>
<accession>A0A9D2EJ52</accession>
<name>A0A9D2EJ52_9MICO</name>
<evidence type="ECO:0000256" key="4">
    <source>
        <dbReference type="ARBA" id="ARBA00022989"/>
    </source>
</evidence>
<sequence>MAIIAVLCFGSLCGSLMQSLVIPIQSELPELLGTNASNTSWVVTATLLAGGIAMPVSGRLADMYGKKRVIVISATILLLGSVVTASSSTLLPVLVGRALQGVAMGYIPVAISLVREVAPPHRRAGAVATVSATLGVGGALGLPLAAWIAQSRSWHDLFWVSAVLAAVVIVVSWLLVPEQGVRAPGRVDVLGIVGLAIGLAALLIGISKGSAWGWTSVTTWACIAGGVVVLLAWGAYELRQSEPLVDLRTMVRSAVLFTNLAAILIGFGMMAQMIVVPQLLQAPAATGYGLGQTILMVGLWMAPGGLMMLVMAPISSRMITRLGARLTMAIGAVVLAGGYGVALGLMNAPWQLMVATLVASTGVGIGYAAMPTLILDNVPKNESGSSVGVNSLMRSIGTTTAGAVMAALMTSQTQVLAPGTPPIPTAAAFQLCFAVGALAALAGAAITLLVPRDRPERVIPPAVVDPGAIEQPATR</sequence>
<dbReference type="PANTHER" id="PTHR42718:SF9">
    <property type="entry name" value="MAJOR FACILITATOR SUPERFAMILY MULTIDRUG TRANSPORTER MFSC"/>
    <property type="match status" value="1"/>
</dbReference>
<keyword evidence="2" id="KW-0813">Transport</keyword>
<dbReference type="GO" id="GO:0022857">
    <property type="term" value="F:transmembrane transporter activity"/>
    <property type="evidence" value="ECO:0007669"/>
    <property type="project" value="InterPro"/>
</dbReference>
<feature type="transmembrane region" description="Helical" evidence="6">
    <location>
        <begin position="212"/>
        <end position="233"/>
    </location>
</feature>
<comment type="subcellular location">
    <subcellularLocation>
        <location evidence="1">Cell membrane</location>
        <topology evidence="1">Multi-pass membrane protein</topology>
    </subcellularLocation>
</comment>
<evidence type="ECO:0000256" key="3">
    <source>
        <dbReference type="ARBA" id="ARBA00022692"/>
    </source>
</evidence>
<dbReference type="InterPro" id="IPR020846">
    <property type="entry name" value="MFS_dom"/>
</dbReference>
<evidence type="ECO:0000256" key="1">
    <source>
        <dbReference type="ARBA" id="ARBA00004651"/>
    </source>
</evidence>
<feature type="domain" description="Major facilitator superfamily (MFS) profile" evidence="7">
    <location>
        <begin position="3"/>
        <end position="454"/>
    </location>
</feature>
<dbReference type="EMBL" id="DXBY01000349">
    <property type="protein sequence ID" value="HIZ38192.1"/>
    <property type="molecule type" value="Genomic_DNA"/>
</dbReference>
<dbReference type="AlphaFoldDB" id="A0A9D2EJ52"/>
<feature type="transmembrane region" description="Helical" evidence="6">
    <location>
        <begin position="387"/>
        <end position="408"/>
    </location>
</feature>
<feature type="transmembrane region" description="Helical" evidence="6">
    <location>
        <begin position="326"/>
        <end position="346"/>
    </location>
</feature>
<dbReference type="SUPFAM" id="SSF103473">
    <property type="entry name" value="MFS general substrate transporter"/>
    <property type="match status" value="1"/>
</dbReference>
<comment type="caution">
    <text evidence="8">The sequence shown here is derived from an EMBL/GenBank/DDBJ whole genome shotgun (WGS) entry which is preliminary data.</text>
</comment>
<dbReference type="PROSITE" id="PS50850">
    <property type="entry name" value="MFS"/>
    <property type="match status" value="1"/>
</dbReference>
<reference evidence="8" key="2">
    <citation type="submission" date="2021-04" db="EMBL/GenBank/DDBJ databases">
        <authorList>
            <person name="Gilroy R."/>
        </authorList>
    </citation>
    <scope>NUCLEOTIDE SEQUENCE</scope>
    <source>
        <strain evidence="8">ChiGjej4B4-7305</strain>
    </source>
</reference>
<protein>
    <submittedName>
        <fullName evidence="8">MFS transporter</fullName>
    </submittedName>
</protein>
<dbReference type="InterPro" id="IPR036259">
    <property type="entry name" value="MFS_trans_sf"/>
</dbReference>
<gene>
    <name evidence="8" type="ORF">H9815_20635</name>
</gene>
<feature type="transmembrane region" description="Helical" evidence="6">
    <location>
        <begin position="187"/>
        <end position="206"/>
    </location>
</feature>
<reference evidence="8" key="1">
    <citation type="journal article" date="2021" name="PeerJ">
        <title>Extensive microbial diversity within the chicken gut microbiome revealed by metagenomics and culture.</title>
        <authorList>
            <person name="Gilroy R."/>
            <person name="Ravi A."/>
            <person name="Getino M."/>
            <person name="Pursley I."/>
            <person name="Horton D.L."/>
            <person name="Alikhan N.F."/>
            <person name="Baker D."/>
            <person name="Gharbi K."/>
            <person name="Hall N."/>
            <person name="Watson M."/>
            <person name="Adriaenssens E.M."/>
            <person name="Foster-Nyarko E."/>
            <person name="Jarju S."/>
            <person name="Secka A."/>
            <person name="Antonio M."/>
            <person name="Oren A."/>
            <person name="Chaudhuri R.R."/>
            <person name="La Ragione R."/>
            <person name="Hildebrand F."/>
            <person name="Pallen M.J."/>
        </authorList>
    </citation>
    <scope>NUCLEOTIDE SEQUENCE</scope>
    <source>
        <strain evidence="8">ChiGjej4B4-7305</strain>
    </source>
</reference>
<keyword evidence="4 6" id="KW-1133">Transmembrane helix</keyword>
<evidence type="ECO:0000313" key="8">
    <source>
        <dbReference type="EMBL" id="HIZ38192.1"/>
    </source>
</evidence>
<keyword evidence="5 6" id="KW-0472">Membrane</keyword>
<proteinExistence type="predicted"/>
<evidence type="ECO:0000259" key="7">
    <source>
        <dbReference type="PROSITE" id="PS50850"/>
    </source>
</evidence>
<dbReference type="PANTHER" id="PTHR42718">
    <property type="entry name" value="MAJOR FACILITATOR SUPERFAMILY MULTIDRUG TRANSPORTER MFSC"/>
    <property type="match status" value="1"/>
</dbReference>
<evidence type="ECO:0000256" key="5">
    <source>
        <dbReference type="ARBA" id="ARBA00023136"/>
    </source>
</evidence>
<feature type="transmembrane region" description="Helical" evidence="6">
    <location>
        <begin position="39"/>
        <end position="57"/>
    </location>
</feature>
<feature type="transmembrane region" description="Helical" evidence="6">
    <location>
        <begin position="428"/>
        <end position="450"/>
    </location>
</feature>
<feature type="transmembrane region" description="Helical" evidence="6">
    <location>
        <begin position="126"/>
        <end position="145"/>
    </location>
</feature>
<organism evidence="8 9">
    <name type="scientific">Candidatus Ruania gallistercoris</name>
    <dbReference type="NCBI Taxonomy" id="2838746"/>
    <lineage>
        <taxon>Bacteria</taxon>
        <taxon>Bacillati</taxon>
        <taxon>Actinomycetota</taxon>
        <taxon>Actinomycetes</taxon>
        <taxon>Micrococcales</taxon>
        <taxon>Ruaniaceae</taxon>
        <taxon>Ruania</taxon>
    </lineage>
</organism>
<evidence type="ECO:0000256" key="2">
    <source>
        <dbReference type="ARBA" id="ARBA00022448"/>
    </source>
</evidence>
<keyword evidence="3 6" id="KW-0812">Transmembrane</keyword>
<dbReference type="CDD" id="cd17504">
    <property type="entry name" value="MFS_MMR_MDR_like"/>
    <property type="match status" value="1"/>
</dbReference>
<feature type="transmembrane region" description="Helical" evidence="6">
    <location>
        <begin position="69"/>
        <end position="88"/>
    </location>
</feature>
<feature type="transmembrane region" description="Helical" evidence="6">
    <location>
        <begin position="94"/>
        <end position="114"/>
    </location>
</feature>
<dbReference type="Pfam" id="PF07690">
    <property type="entry name" value="MFS_1"/>
    <property type="match status" value="1"/>
</dbReference>